<dbReference type="RefSeq" id="WP_135440555.1">
    <property type="nucleotide sequence ID" value="NZ_SRLE01000001.1"/>
</dbReference>
<dbReference type="EMBL" id="SRLE01000001">
    <property type="protein sequence ID" value="TGD75977.1"/>
    <property type="molecule type" value="Genomic_DNA"/>
</dbReference>
<evidence type="ECO:0000313" key="2">
    <source>
        <dbReference type="EMBL" id="TGD75977.1"/>
    </source>
</evidence>
<evidence type="ECO:0000259" key="1">
    <source>
        <dbReference type="Pfam" id="PF13490"/>
    </source>
</evidence>
<protein>
    <recommendedName>
        <fullName evidence="1">Putative zinc-finger domain-containing protein</fullName>
    </recommendedName>
</protein>
<feature type="domain" description="Putative zinc-finger" evidence="1">
    <location>
        <begin position="12"/>
        <end position="44"/>
    </location>
</feature>
<gene>
    <name evidence="2" type="ORF">E4634_00010</name>
</gene>
<sequence length="231" mass="24799">MNHARMALSHAQVRQLMPGFIHGRLDSQQQREVQEHIASCASCARQHRDDLQLTEAFAPPPRDIELLLTSSRREHNRQQLFAMIDALEPAAAAPASAGPASATRPRRHSTWPLALAAGLAALSVGATLFNSQLDPHHGYQSQSYRTQTAALPGATNQASPASYRVVFDASTTLESIQALLQGMHATVIDGPSAAGVYTLVFPADTPEAELLGELRADPAVLFAEKSVHNDG</sequence>
<proteinExistence type="predicted"/>
<accession>A0A4Z0M9C7</accession>
<evidence type="ECO:0000313" key="3">
    <source>
        <dbReference type="Proteomes" id="UP000298050"/>
    </source>
</evidence>
<dbReference type="AlphaFoldDB" id="A0A4Z0M9C7"/>
<dbReference type="InterPro" id="IPR027383">
    <property type="entry name" value="Znf_put"/>
</dbReference>
<dbReference type="OrthoDB" id="7554380at2"/>
<name>A0A4Z0M9C7_9GAMM</name>
<comment type="caution">
    <text evidence="2">The sequence shown here is derived from an EMBL/GenBank/DDBJ whole genome shotgun (WGS) entry which is preliminary data.</text>
</comment>
<dbReference type="Pfam" id="PF13490">
    <property type="entry name" value="zf-HC2"/>
    <property type="match status" value="1"/>
</dbReference>
<keyword evidence="3" id="KW-1185">Reference proteome</keyword>
<reference evidence="2 3" key="1">
    <citation type="submission" date="2019-04" db="EMBL/GenBank/DDBJ databases">
        <title>Taxonomy of novel Haliea sp. from mangrove soil of West Coast of India.</title>
        <authorList>
            <person name="Verma A."/>
            <person name="Kumar P."/>
            <person name="Krishnamurthi S."/>
        </authorList>
    </citation>
    <scope>NUCLEOTIDE SEQUENCE [LARGE SCALE GENOMIC DNA]</scope>
    <source>
        <strain evidence="2 3">SAOS-164</strain>
    </source>
</reference>
<dbReference type="Proteomes" id="UP000298050">
    <property type="component" value="Unassembled WGS sequence"/>
</dbReference>
<organism evidence="2 3">
    <name type="scientific">Mangrovimicrobium sediminis</name>
    <dbReference type="NCBI Taxonomy" id="2562682"/>
    <lineage>
        <taxon>Bacteria</taxon>
        <taxon>Pseudomonadati</taxon>
        <taxon>Pseudomonadota</taxon>
        <taxon>Gammaproteobacteria</taxon>
        <taxon>Cellvibrionales</taxon>
        <taxon>Halieaceae</taxon>
        <taxon>Mangrovimicrobium</taxon>
    </lineage>
</organism>